<feature type="transmembrane region" description="Helical" evidence="9">
    <location>
        <begin position="931"/>
        <end position="954"/>
    </location>
</feature>
<gene>
    <name evidence="11" type="ORF">SAMN04488241_108123</name>
</gene>
<reference evidence="11 12" key="1">
    <citation type="submission" date="2016-10" db="EMBL/GenBank/DDBJ databases">
        <authorList>
            <person name="de Groot N.N."/>
        </authorList>
    </citation>
    <scope>NUCLEOTIDE SEQUENCE [LARGE SCALE GENOMIC DNA]</scope>
    <source>
        <strain evidence="11 12">CGMCC 1.9113</strain>
    </source>
</reference>
<dbReference type="Pfam" id="PF00873">
    <property type="entry name" value="ACR_tran"/>
    <property type="match status" value="1"/>
</dbReference>
<dbReference type="PRINTS" id="PR00702">
    <property type="entry name" value="ACRIFLAVINRP"/>
</dbReference>
<dbReference type="RefSeq" id="WP_093333746.1">
    <property type="nucleotide sequence ID" value="NZ_FOXP01000008.1"/>
</dbReference>
<keyword evidence="4" id="KW-1003">Cell membrane</keyword>
<evidence type="ECO:0000313" key="11">
    <source>
        <dbReference type="EMBL" id="SFP83816.1"/>
    </source>
</evidence>
<evidence type="ECO:0000256" key="6">
    <source>
        <dbReference type="ARBA" id="ARBA00022692"/>
    </source>
</evidence>
<dbReference type="PANTHER" id="PTHR32063">
    <property type="match status" value="1"/>
</dbReference>
<comment type="caution">
    <text evidence="9">Lacks conserved residue(s) required for the propagation of feature annotation.</text>
</comment>
<keyword evidence="8 9" id="KW-0472">Membrane</keyword>
<dbReference type="SUPFAM" id="SSF82714">
    <property type="entry name" value="Multidrug efflux transporter AcrB TolC docking domain, DN and DC subdomains"/>
    <property type="match status" value="2"/>
</dbReference>
<feature type="transmembrane region" description="Helical" evidence="9">
    <location>
        <begin position="1008"/>
        <end position="1032"/>
    </location>
</feature>
<dbReference type="InterPro" id="IPR027463">
    <property type="entry name" value="AcrB_DN_DC_subdom"/>
</dbReference>
<protein>
    <recommendedName>
        <fullName evidence="9">Efflux pump membrane transporter</fullName>
    </recommendedName>
</protein>
<dbReference type="NCBIfam" id="TIGR00915">
    <property type="entry name" value="2A0602"/>
    <property type="match status" value="1"/>
</dbReference>
<evidence type="ECO:0000256" key="1">
    <source>
        <dbReference type="ARBA" id="ARBA00004429"/>
    </source>
</evidence>
<feature type="transmembrane region" description="Helical" evidence="9">
    <location>
        <begin position="905"/>
        <end position="925"/>
    </location>
</feature>
<feature type="transmembrane region" description="Helical" evidence="9">
    <location>
        <begin position="438"/>
        <end position="458"/>
    </location>
</feature>
<evidence type="ECO:0000313" key="12">
    <source>
        <dbReference type="Proteomes" id="UP000199586"/>
    </source>
</evidence>
<dbReference type="GO" id="GO:0009636">
    <property type="term" value="P:response to toxic substance"/>
    <property type="evidence" value="ECO:0007669"/>
    <property type="project" value="UniProtKB-ARBA"/>
</dbReference>
<dbReference type="FunFam" id="3.30.70.1430:FF:000002">
    <property type="entry name" value="Efflux pump membrane transporter"/>
    <property type="match status" value="1"/>
</dbReference>
<feature type="transmembrane region" description="Helical" evidence="9">
    <location>
        <begin position="340"/>
        <end position="359"/>
    </location>
</feature>
<organism evidence="11 12">
    <name type="scientific">Sphingomonas rubra</name>
    <dbReference type="NCBI Taxonomy" id="634430"/>
    <lineage>
        <taxon>Bacteria</taxon>
        <taxon>Pseudomonadati</taxon>
        <taxon>Pseudomonadota</taxon>
        <taxon>Alphaproteobacteria</taxon>
        <taxon>Sphingomonadales</taxon>
        <taxon>Sphingomonadaceae</taxon>
        <taxon>Sphingomonas</taxon>
    </lineage>
</organism>
<accession>A0A1I5TNA8</accession>
<keyword evidence="7 9" id="KW-1133">Transmembrane helix</keyword>
<evidence type="ECO:0000256" key="5">
    <source>
        <dbReference type="ARBA" id="ARBA00022519"/>
    </source>
</evidence>
<dbReference type="Gene3D" id="1.20.1640.10">
    <property type="entry name" value="Multidrug efflux transporter AcrB transmembrane domain"/>
    <property type="match status" value="2"/>
</dbReference>
<sequence length="1081" mass="114815">MSRYFIDRPIFAFVIAIVLMLAGALAIRTLPIAQFPTIAPPAVAINVVYPGADAETIERTTTQIIEQQLKGIDNLRYFSSSSTSAGAATITLTFEQGADPDIAQVQVQNKVAAATPLLPQEVQRQGVQVQKSANNFLLVVGLYSENGDHDGADLADYVVSRLQDPISRVNGVGEAQVFGSQYAMRIWVDPIKLASYQLTMADVTAAVTAQNAQVSAGQIGGLPAPKEQMLNATVSVQSRLQTPQEFANIRLKTAASGAVVRLSDVARVALGSENYGFDLKYNGHPASGFGIRLAPGANALDTVTAVKDEVARIAKGFPPDVKVVYPYDTTPFVRLSVEQVVHTLIEAVVLVFLVMFLFLQNWRATIIPTIAVPVVLLGTFAVMALAGYSINTLTLFGMVLAIGLLVDDAIVVVENVERLIQTEGLSPKEAARKSMDEITGALVGIALVLSAVFLPMAFFGGSTGVIYRQFSITIVSAMVLSIMVALILTPALCATILKPHDPARHHEPKPGIRGWPQRFFNWFNDKFDRGQVKYERGVKRTARSWKRSFLVYFLIVLGMGFLFVRMPTGFLPDEDQGYLIALVQGPSGATAGRTDKALDTVRDHFLKSESANVKGVFTISGFSFAGQGQNAGLAFINLKDWEERSGAENKAAAIAGRAMGPLSQFHDAMIFALSPPAVSELGNATGFDLWLTDTGGAGHAGLLAKRNQMLGMAMGDKGVTQVRPLSLDDAAQLNVEVDQDKARALGLDLSEINSTISTAWGGAYVNDFIDRGRVKRVYLQADTPYRLNPASIGDFFVRGASGQMAPFTAFSTQSWTKAPVQLTRYNGVPAFEIQGAPAPGLSTGSAMDAMEAIHDKLPPGTGLSWTGLSYEEQLSGGQAPALYALSLIIVFLCLAALYESWSVPIAVMLVVPLGVVGALLAASLTGLNNDIYLQVGLITTIGVAAKNAILIVEFAEERLRDGMSPFDAAVEAAKLRLRPILMTSLAFVFGVLPLALSTGAGAGGQNAIGRAVVGGMLSATVLAIFFVPMFFVTVSRLFGHGKEDAGGAGSSANADKPNASSDITPDGGNRSSDGGEAPQGA</sequence>
<dbReference type="OrthoDB" id="9807350at2"/>
<feature type="transmembrane region" description="Helical" evidence="9">
    <location>
        <begin position="975"/>
        <end position="996"/>
    </location>
</feature>
<evidence type="ECO:0000256" key="3">
    <source>
        <dbReference type="ARBA" id="ARBA00022448"/>
    </source>
</evidence>
<dbReference type="GO" id="GO:0005886">
    <property type="term" value="C:plasma membrane"/>
    <property type="evidence" value="ECO:0007669"/>
    <property type="project" value="UniProtKB-SubCell"/>
</dbReference>
<dbReference type="NCBIfam" id="NF000282">
    <property type="entry name" value="RND_permease_1"/>
    <property type="match status" value="1"/>
</dbReference>
<comment type="subcellular location">
    <subcellularLocation>
        <location evidence="1 9">Cell inner membrane</location>
        <topology evidence="1 9">Multi-pass membrane protein</topology>
    </subcellularLocation>
</comment>
<feature type="transmembrane region" description="Helical" evidence="9">
    <location>
        <begin position="470"/>
        <end position="497"/>
    </location>
</feature>
<keyword evidence="6 9" id="KW-0812">Transmembrane</keyword>
<evidence type="ECO:0000256" key="7">
    <source>
        <dbReference type="ARBA" id="ARBA00022989"/>
    </source>
</evidence>
<keyword evidence="12" id="KW-1185">Reference proteome</keyword>
<dbReference type="Gene3D" id="3.30.2090.10">
    <property type="entry name" value="Multidrug efflux transporter AcrB TolC docking domain, DN and DC subdomains"/>
    <property type="match status" value="2"/>
</dbReference>
<comment type="similarity">
    <text evidence="2 9">Belongs to the resistance-nodulation-cell division (RND) (TC 2.A.6) family.</text>
</comment>
<dbReference type="SUPFAM" id="SSF82693">
    <property type="entry name" value="Multidrug efflux transporter AcrB pore domain, PN1, PN2, PC1 and PC2 subdomains"/>
    <property type="match status" value="3"/>
</dbReference>
<dbReference type="InterPro" id="IPR001036">
    <property type="entry name" value="Acrflvin-R"/>
</dbReference>
<dbReference type="PANTHER" id="PTHR32063:SF13">
    <property type="entry name" value="MULTIDRUG EFFLUX PUMP SUBUNIT ACRB-RELATED"/>
    <property type="match status" value="1"/>
</dbReference>
<feature type="transmembrane region" description="Helical" evidence="9">
    <location>
        <begin position="881"/>
        <end position="898"/>
    </location>
</feature>
<proteinExistence type="inferred from homology"/>
<name>A0A1I5TNA8_9SPHN</name>
<evidence type="ECO:0000256" key="8">
    <source>
        <dbReference type="ARBA" id="ARBA00023136"/>
    </source>
</evidence>
<dbReference type="Gene3D" id="3.30.70.1440">
    <property type="entry name" value="Multidrug efflux transporter AcrB pore domain"/>
    <property type="match status" value="1"/>
</dbReference>
<evidence type="ECO:0000256" key="4">
    <source>
        <dbReference type="ARBA" id="ARBA00022475"/>
    </source>
</evidence>
<dbReference type="GO" id="GO:0042910">
    <property type="term" value="F:xenobiotic transmembrane transporter activity"/>
    <property type="evidence" value="ECO:0007669"/>
    <property type="project" value="TreeGrafter"/>
</dbReference>
<dbReference type="SUPFAM" id="SSF82866">
    <property type="entry name" value="Multidrug efflux transporter AcrB transmembrane domain"/>
    <property type="match status" value="2"/>
</dbReference>
<dbReference type="EMBL" id="FOXP01000008">
    <property type="protein sequence ID" value="SFP83816.1"/>
    <property type="molecule type" value="Genomic_DNA"/>
</dbReference>
<feature type="transmembrane region" description="Helical" evidence="9">
    <location>
        <begin position="549"/>
        <end position="566"/>
    </location>
</feature>
<evidence type="ECO:0000256" key="2">
    <source>
        <dbReference type="ARBA" id="ARBA00010942"/>
    </source>
</evidence>
<dbReference type="AlphaFoldDB" id="A0A1I5TNA8"/>
<dbReference type="Gene3D" id="3.30.70.1430">
    <property type="entry name" value="Multidrug efflux transporter AcrB pore domain"/>
    <property type="match status" value="2"/>
</dbReference>
<dbReference type="InterPro" id="IPR004764">
    <property type="entry name" value="MdtF-like"/>
</dbReference>
<feature type="transmembrane region" description="Helical" evidence="9">
    <location>
        <begin position="366"/>
        <end position="390"/>
    </location>
</feature>
<evidence type="ECO:0000256" key="10">
    <source>
        <dbReference type="SAM" id="MobiDB-lite"/>
    </source>
</evidence>
<dbReference type="GO" id="GO:0015562">
    <property type="term" value="F:efflux transmembrane transporter activity"/>
    <property type="evidence" value="ECO:0007669"/>
    <property type="project" value="InterPro"/>
</dbReference>
<keyword evidence="3 9" id="KW-0813">Transport</keyword>
<evidence type="ECO:0000256" key="9">
    <source>
        <dbReference type="RuleBase" id="RU364070"/>
    </source>
</evidence>
<dbReference type="Gene3D" id="3.30.70.1320">
    <property type="entry name" value="Multidrug efflux transporter AcrB pore domain like"/>
    <property type="match status" value="1"/>
</dbReference>
<dbReference type="STRING" id="634430.SAMN04488241_108123"/>
<dbReference type="FunFam" id="3.30.70.1430:FF:000001">
    <property type="entry name" value="Efflux pump membrane transporter"/>
    <property type="match status" value="1"/>
</dbReference>
<dbReference type="FunFam" id="1.20.1640.10:FF:000001">
    <property type="entry name" value="Efflux pump membrane transporter"/>
    <property type="match status" value="1"/>
</dbReference>
<feature type="transmembrane region" description="Helical" evidence="9">
    <location>
        <begin position="396"/>
        <end position="417"/>
    </location>
</feature>
<feature type="region of interest" description="Disordered" evidence="10">
    <location>
        <begin position="1044"/>
        <end position="1081"/>
    </location>
</feature>
<keyword evidence="5 9" id="KW-0997">Cell inner membrane</keyword>
<dbReference type="Proteomes" id="UP000199586">
    <property type="component" value="Unassembled WGS sequence"/>
</dbReference>